<proteinExistence type="predicted"/>
<dbReference type="Pfam" id="PF04020">
    <property type="entry name" value="Phage_holin_4_2"/>
    <property type="match status" value="1"/>
</dbReference>
<evidence type="ECO:0000256" key="1">
    <source>
        <dbReference type="SAM" id="Phobius"/>
    </source>
</evidence>
<feature type="transmembrane region" description="Helical" evidence="1">
    <location>
        <begin position="53"/>
        <end position="77"/>
    </location>
</feature>
<evidence type="ECO:0008006" key="4">
    <source>
        <dbReference type="Google" id="ProtNLM"/>
    </source>
</evidence>
<keyword evidence="1" id="KW-0812">Transmembrane</keyword>
<gene>
    <name evidence="2" type="ORF">A2469_02725</name>
</gene>
<dbReference type="AlphaFoldDB" id="A0A1F6NZ74"/>
<keyword evidence="1" id="KW-1133">Transmembrane helix</keyword>
<keyword evidence="1" id="KW-0472">Membrane</keyword>
<dbReference type="PANTHER" id="PTHR37309:SF1">
    <property type="entry name" value="SLR0284 PROTEIN"/>
    <property type="match status" value="1"/>
</dbReference>
<comment type="caution">
    <text evidence="2">The sequence shown here is derived from an EMBL/GenBank/DDBJ whole genome shotgun (WGS) entry which is preliminary data.</text>
</comment>
<name>A0A1F6NZ74_9BACT</name>
<sequence>MRLAIKLLINALVLLILAYQLPGISVDNYYSAIIAAFVLALVNTLIRPIILFFTLPFNILTLGLFTLVVNGFLFWFVGTVVKGFTVSGFMPAFWGALIMAVVNWILLDLLKR</sequence>
<dbReference type="InterPro" id="IPR007165">
    <property type="entry name" value="Phage_holin_4_2"/>
</dbReference>
<evidence type="ECO:0000313" key="3">
    <source>
        <dbReference type="Proteomes" id="UP000178895"/>
    </source>
</evidence>
<dbReference type="EMBL" id="MFQY01000065">
    <property type="protein sequence ID" value="OGH89191.1"/>
    <property type="molecule type" value="Genomic_DNA"/>
</dbReference>
<protein>
    <recommendedName>
        <fullName evidence="4">Phage holin family protein</fullName>
    </recommendedName>
</protein>
<feature type="transmembrane region" description="Helical" evidence="1">
    <location>
        <begin position="89"/>
        <end position="110"/>
    </location>
</feature>
<dbReference type="Proteomes" id="UP000178895">
    <property type="component" value="Unassembled WGS sequence"/>
</dbReference>
<feature type="transmembrane region" description="Helical" evidence="1">
    <location>
        <begin position="28"/>
        <end position="46"/>
    </location>
</feature>
<evidence type="ECO:0000313" key="2">
    <source>
        <dbReference type="EMBL" id="OGH89191.1"/>
    </source>
</evidence>
<accession>A0A1F6NZ74</accession>
<reference evidence="2 3" key="1">
    <citation type="journal article" date="2016" name="Nat. Commun.">
        <title>Thousands of microbial genomes shed light on interconnected biogeochemical processes in an aquifer system.</title>
        <authorList>
            <person name="Anantharaman K."/>
            <person name="Brown C.T."/>
            <person name="Hug L.A."/>
            <person name="Sharon I."/>
            <person name="Castelle C.J."/>
            <person name="Probst A.J."/>
            <person name="Thomas B.C."/>
            <person name="Singh A."/>
            <person name="Wilkins M.J."/>
            <person name="Karaoz U."/>
            <person name="Brodie E.L."/>
            <person name="Williams K.H."/>
            <person name="Hubbard S.S."/>
            <person name="Banfield J.F."/>
        </authorList>
    </citation>
    <scope>NUCLEOTIDE SEQUENCE [LARGE SCALE GENOMIC DNA]</scope>
</reference>
<organism evidence="2 3">
    <name type="scientific">Candidatus Magasanikbacteria bacterium RIFOXYC2_FULL_40_16</name>
    <dbReference type="NCBI Taxonomy" id="1798703"/>
    <lineage>
        <taxon>Bacteria</taxon>
        <taxon>Candidatus Magasanikiibacteriota</taxon>
    </lineage>
</organism>
<dbReference type="PANTHER" id="PTHR37309">
    <property type="entry name" value="SLR0284 PROTEIN"/>
    <property type="match status" value="1"/>
</dbReference>